<evidence type="ECO:0000256" key="1">
    <source>
        <dbReference type="SAM" id="Coils"/>
    </source>
</evidence>
<accession>A0A7G9YVX9</accession>
<keyword evidence="2" id="KW-0812">Transmembrane</keyword>
<dbReference type="AlphaFoldDB" id="A0A7G9YVX9"/>
<feature type="transmembrane region" description="Helical" evidence="2">
    <location>
        <begin position="18"/>
        <end position="35"/>
    </location>
</feature>
<sequence length="314" mass="36381">MSEHEEAERLETTRGEKILAFAMVIFLLIGGINVLNELEDIPDRPRIDTYNEKYGVYKLEAEERSIETELETASKTLGNANDEYLRAKEDYLFKREEYRVILDKGEADEVKKREHEEARGRYEKSQVRLDAAQAVCDEIKVRLEQKREEVSNARKLASDEYKRDYQIYRLKVLGIRLAFVLPLLAVAIVMFLKAKKARSKYIIHANAFMAFASLLLMYMIIENVWKVVHIIGISVLGAVACGVSLAYLKKQFFSFERISMSRLKENKCPWCGFPIRYEMPYCQNCGKKLAEKCPECGKMRQILARFCPNCGNKK</sequence>
<organism evidence="4">
    <name type="scientific">Candidatus Methanophagaceae archaeon ANME-1 ERB6</name>
    <dbReference type="NCBI Taxonomy" id="2759912"/>
    <lineage>
        <taxon>Archaea</taxon>
        <taxon>Methanobacteriati</taxon>
        <taxon>Methanobacteriota</taxon>
        <taxon>Stenosarchaea group</taxon>
        <taxon>Methanomicrobia</taxon>
        <taxon>Candidatus Methanophagales</taxon>
        <taxon>Candidatus Methanophagaceae</taxon>
    </lineage>
</organism>
<evidence type="ECO:0000256" key="2">
    <source>
        <dbReference type="SAM" id="Phobius"/>
    </source>
</evidence>
<proteinExistence type="predicted"/>
<reference evidence="4" key="1">
    <citation type="submission" date="2020-06" db="EMBL/GenBank/DDBJ databases">
        <title>Unique genomic features of the anaerobic methanotrophic archaea.</title>
        <authorList>
            <person name="Chadwick G.L."/>
            <person name="Skennerton C.T."/>
            <person name="Laso-Perez R."/>
            <person name="Leu A.O."/>
            <person name="Speth D.R."/>
            <person name="Yu H."/>
            <person name="Morgan-Lang C."/>
            <person name="Hatzenpichler R."/>
            <person name="Goudeau D."/>
            <person name="Malmstrom R."/>
            <person name="Brazelton W.J."/>
            <person name="Woyke T."/>
            <person name="Hallam S.J."/>
            <person name="Tyson G.W."/>
            <person name="Wegener G."/>
            <person name="Boetius A."/>
            <person name="Orphan V."/>
        </authorList>
    </citation>
    <scope>NUCLEOTIDE SEQUENCE</scope>
</reference>
<dbReference type="Pfam" id="PF12773">
    <property type="entry name" value="DZR"/>
    <property type="match status" value="1"/>
</dbReference>
<name>A0A7G9YVX9_9EURY</name>
<protein>
    <recommendedName>
        <fullName evidence="3">DZANK-type domain-containing protein</fullName>
    </recommendedName>
</protein>
<gene>
    <name evidence="4" type="ORF">MDNCFBIC_00033</name>
</gene>
<evidence type="ECO:0000259" key="3">
    <source>
        <dbReference type="Pfam" id="PF12773"/>
    </source>
</evidence>
<dbReference type="EMBL" id="MT631502">
    <property type="protein sequence ID" value="QNO52163.1"/>
    <property type="molecule type" value="Genomic_DNA"/>
</dbReference>
<feature type="transmembrane region" description="Helical" evidence="2">
    <location>
        <begin position="173"/>
        <end position="192"/>
    </location>
</feature>
<keyword evidence="2" id="KW-0472">Membrane</keyword>
<feature type="coiled-coil region" evidence="1">
    <location>
        <begin position="129"/>
        <end position="160"/>
    </location>
</feature>
<keyword evidence="2" id="KW-1133">Transmembrane helix</keyword>
<evidence type="ECO:0000313" key="4">
    <source>
        <dbReference type="EMBL" id="QNO52163.1"/>
    </source>
</evidence>
<keyword evidence="1" id="KW-0175">Coiled coil</keyword>
<dbReference type="InterPro" id="IPR025874">
    <property type="entry name" value="DZR"/>
</dbReference>
<feature type="domain" description="DZANK-type" evidence="3">
    <location>
        <begin position="268"/>
        <end position="311"/>
    </location>
</feature>
<feature type="transmembrane region" description="Helical" evidence="2">
    <location>
        <begin position="227"/>
        <end position="248"/>
    </location>
</feature>
<feature type="transmembrane region" description="Helical" evidence="2">
    <location>
        <begin position="201"/>
        <end position="221"/>
    </location>
</feature>